<keyword evidence="9" id="KW-1185">Reference proteome</keyword>
<comment type="caution">
    <text evidence="8">The sequence shown here is derived from an EMBL/GenBank/DDBJ whole genome shotgun (WGS) entry which is preliminary data.</text>
</comment>
<proteinExistence type="predicted"/>
<dbReference type="Pfam" id="PF13520">
    <property type="entry name" value="AA_permease_2"/>
    <property type="match status" value="1"/>
</dbReference>
<evidence type="ECO:0000259" key="7">
    <source>
        <dbReference type="Pfam" id="PF13906"/>
    </source>
</evidence>
<keyword evidence="5 6" id="KW-0472">Membrane</keyword>
<reference evidence="9" key="1">
    <citation type="journal article" date="2019" name="Int. J. Syst. Evol. Microbiol.">
        <title>The Global Catalogue of Microorganisms (GCM) 10K type strain sequencing project: providing services to taxonomists for standard genome sequencing and annotation.</title>
        <authorList>
            <consortium name="The Broad Institute Genomics Platform"/>
            <consortium name="The Broad Institute Genome Sequencing Center for Infectious Disease"/>
            <person name="Wu L."/>
            <person name="Ma J."/>
        </authorList>
    </citation>
    <scope>NUCLEOTIDE SEQUENCE [LARGE SCALE GENOMIC DNA]</scope>
    <source>
        <strain evidence="9">JCM 17069</strain>
    </source>
</reference>
<feature type="transmembrane region" description="Helical" evidence="6">
    <location>
        <begin position="420"/>
        <end position="442"/>
    </location>
</feature>
<evidence type="ECO:0000313" key="8">
    <source>
        <dbReference type="EMBL" id="GAA4078948.1"/>
    </source>
</evidence>
<evidence type="ECO:0000313" key="9">
    <source>
        <dbReference type="Proteomes" id="UP001500367"/>
    </source>
</evidence>
<gene>
    <name evidence="8" type="ORF">GCM10022389_26260</name>
</gene>
<dbReference type="Proteomes" id="UP001500367">
    <property type="component" value="Unassembled WGS sequence"/>
</dbReference>
<accession>A0ABP7W200</accession>
<organism evidence="8 9">
    <name type="scientific">Flavobacterium cheonanense</name>
    <dbReference type="NCBI Taxonomy" id="706183"/>
    <lineage>
        <taxon>Bacteria</taxon>
        <taxon>Pseudomonadati</taxon>
        <taxon>Bacteroidota</taxon>
        <taxon>Flavobacteriia</taxon>
        <taxon>Flavobacteriales</taxon>
        <taxon>Flavobacteriaceae</taxon>
        <taxon>Flavobacterium</taxon>
    </lineage>
</organism>
<feature type="transmembrane region" description="Helical" evidence="6">
    <location>
        <begin position="231"/>
        <end position="251"/>
    </location>
</feature>
<sequence>MNFSTLFRKKTVQDINDQVAKNEADGHNSLGKHLTARDLTAFGIAAIIGAGIFSTIGKASSDGGPAVIFLFIFTAVACSFAAFAYAEFASMVPVSGSAYTYSYVAFGEIIAWIIGWALIMEYAIGNITVAISWSDYFTGLLESGGLHLPQWIQMDYLTASKGFEEATALMNGGKSFENLSESLQLAYTAYTTSPTIGSFHLVADLPALLIIVIITYLVYRGMKESRNASNLMVVVKLCIILLVIAVGVFYVDTANWTPFAPNGVGGILKGVSAVFFAYIGFDAISTTAEECKDPQRDLPKGMMWAIIICTILYVIIALVLTGMVNYSDLNVGDPLAFVFDKLDLKWMSGIIAVSAVVAMASVLLVFQMGQPRIWMSMSRDGLLPKRFSKVHPKYKTPSYATIVTGFVVAIPALFLNLTMVTDLCSIGTLFAFVLVCAGVLVLQNKPDIPRGKFKTPYVNSKYVFPLLILVGAIIAFTVNKKATMDFITNEKQINNPTTIVTSLEETQVKEVMTYLQQNLLVKDASADLEEVLSKFSEDDKAYENVVNSLPIDNNLKYESGFQLFKHKIPMWIFLLSLVYFASWSWRKNLSLIPLLGLVCCLYMMAELSVWNWIYFSCWLLIGLAIYFGFSYKNSKLNKVNL</sequence>
<feature type="transmembrane region" description="Helical" evidence="6">
    <location>
        <begin position="563"/>
        <end position="581"/>
    </location>
</feature>
<evidence type="ECO:0000256" key="4">
    <source>
        <dbReference type="ARBA" id="ARBA00022989"/>
    </source>
</evidence>
<dbReference type="PANTHER" id="PTHR43243:SF4">
    <property type="entry name" value="CATIONIC AMINO ACID TRANSPORTER 4"/>
    <property type="match status" value="1"/>
</dbReference>
<dbReference type="EMBL" id="BAABCT010000008">
    <property type="protein sequence ID" value="GAA4078948.1"/>
    <property type="molecule type" value="Genomic_DNA"/>
</dbReference>
<keyword evidence="4 6" id="KW-1133">Transmembrane helix</keyword>
<protein>
    <submittedName>
        <fullName evidence="8">Amino acid permease</fullName>
    </submittedName>
</protein>
<comment type="subcellular location">
    <subcellularLocation>
        <location evidence="1">Membrane</location>
        <topology evidence="1">Multi-pass membrane protein</topology>
    </subcellularLocation>
</comment>
<dbReference type="PIRSF" id="PIRSF006060">
    <property type="entry name" value="AA_transporter"/>
    <property type="match status" value="1"/>
</dbReference>
<keyword evidence="2" id="KW-0813">Transport</keyword>
<dbReference type="RefSeq" id="WP_344817131.1">
    <property type="nucleotide sequence ID" value="NZ_BAABCT010000008.1"/>
</dbReference>
<feature type="transmembrane region" description="Helical" evidence="6">
    <location>
        <begin position="39"/>
        <end position="60"/>
    </location>
</feature>
<evidence type="ECO:0000256" key="2">
    <source>
        <dbReference type="ARBA" id="ARBA00022448"/>
    </source>
</evidence>
<feature type="domain" description="Cationic amino acid transporter C-terminal" evidence="7">
    <location>
        <begin position="591"/>
        <end position="634"/>
    </location>
</feature>
<evidence type="ECO:0000256" key="5">
    <source>
        <dbReference type="ARBA" id="ARBA00023136"/>
    </source>
</evidence>
<evidence type="ECO:0000256" key="3">
    <source>
        <dbReference type="ARBA" id="ARBA00022692"/>
    </source>
</evidence>
<feature type="transmembrane region" description="Helical" evidence="6">
    <location>
        <begin position="611"/>
        <end position="629"/>
    </location>
</feature>
<feature type="transmembrane region" description="Helical" evidence="6">
    <location>
        <begin position="66"/>
        <end position="86"/>
    </location>
</feature>
<feature type="transmembrane region" description="Helical" evidence="6">
    <location>
        <begin position="462"/>
        <end position="479"/>
    </location>
</feature>
<evidence type="ECO:0000256" key="1">
    <source>
        <dbReference type="ARBA" id="ARBA00004141"/>
    </source>
</evidence>
<dbReference type="Gene3D" id="1.20.1740.10">
    <property type="entry name" value="Amino acid/polyamine transporter I"/>
    <property type="match status" value="1"/>
</dbReference>
<feature type="transmembrane region" description="Helical" evidence="6">
    <location>
        <begin position="396"/>
        <end position="414"/>
    </location>
</feature>
<dbReference type="Pfam" id="PF13906">
    <property type="entry name" value="AA_permease_C"/>
    <property type="match status" value="1"/>
</dbReference>
<name>A0ABP7W200_9FLAO</name>
<feature type="transmembrane region" description="Helical" evidence="6">
    <location>
        <begin position="346"/>
        <end position="366"/>
    </location>
</feature>
<evidence type="ECO:0000256" key="6">
    <source>
        <dbReference type="SAM" id="Phobius"/>
    </source>
</evidence>
<feature type="transmembrane region" description="Helical" evidence="6">
    <location>
        <begin position="588"/>
        <end position="605"/>
    </location>
</feature>
<dbReference type="PANTHER" id="PTHR43243">
    <property type="entry name" value="INNER MEMBRANE TRANSPORTER YGJI-RELATED"/>
    <property type="match status" value="1"/>
</dbReference>
<dbReference type="InterPro" id="IPR002293">
    <property type="entry name" value="AA/rel_permease1"/>
</dbReference>
<feature type="transmembrane region" description="Helical" evidence="6">
    <location>
        <begin position="263"/>
        <end position="281"/>
    </location>
</feature>
<keyword evidence="3 6" id="KW-0812">Transmembrane</keyword>
<dbReference type="InterPro" id="IPR029485">
    <property type="entry name" value="CAT_C"/>
</dbReference>
<feature type="transmembrane region" description="Helical" evidence="6">
    <location>
        <begin position="199"/>
        <end position="219"/>
    </location>
</feature>
<feature type="transmembrane region" description="Helical" evidence="6">
    <location>
        <begin position="302"/>
        <end position="326"/>
    </location>
</feature>